<dbReference type="InterPro" id="IPR036640">
    <property type="entry name" value="ABC1_TM_sf"/>
</dbReference>
<keyword evidence="12" id="KW-1185">Reference proteome</keyword>
<comment type="caution">
    <text evidence="11">The sequence shown here is derived from an EMBL/GenBank/DDBJ whole genome shotgun (WGS) entry which is preliminary data.</text>
</comment>
<feature type="transmembrane region" description="Helical" evidence="8">
    <location>
        <begin position="69"/>
        <end position="87"/>
    </location>
</feature>
<feature type="transmembrane region" description="Helical" evidence="8">
    <location>
        <begin position="37"/>
        <end position="57"/>
    </location>
</feature>
<dbReference type="Gene3D" id="1.20.1560.10">
    <property type="entry name" value="ABC transporter type 1, transmembrane domain"/>
    <property type="match status" value="1"/>
</dbReference>
<dbReference type="CDD" id="cd18582">
    <property type="entry name" value="ABC_6TM_ATM1_ABCB7"/>
    <property type="match status" value="1"/>
</dbReference>
<dbReference type="InterPro" id="IPR017871">
    <property type="entry name" value="ABC_transporter-like_CS"/>
</dbReference>
<evidence type="ECO:0000259" key="10">
    <source>
        <dbReference type="PROSITE" id="PS50929"/>
    </source>
</evidence>
<keyword evidence="5 11" id="KW-0067">ATP-binding</keyword>
<gene>
    <name evidence="11" type="ORF">NQX30_06910</name>
</gene>
<dbReference type="InterPro" id="IPR003439">
    <property type="entry name" value="ABC_transporter-like_ATP-bd"/>
</dbReference>
<evidence type="ECO:0000256" key="7">
    <source>
        <dbReference type="ARBA" id="ARBA00023136"/>
    </source>
</evidence>
<sequence length="601" mass="66880">MSSANSAVPTRSTFATLATFWPYLWPSNDTILRRRAIIALFLLFLQQITALAVAPLLGKAVDVVGSSTFGMGLLATVIGGFVVARLLQQIFDELKHYVFARVAQRAIRSLALKTFRHLHALSLRFHLDRQTGGLSRVVERGVKSIELLLTFAAFHIFPTLLGIVLVCGVLWWKFDWRFALVSFVTLIGYAIYTIWITEWRLKFRRRMNAADEKANTRAIDSLLNYETVKYFGAEEKEATRYEKTLRVYEDAAIKNRTSLSLLNIGQGLLIACGLFVVMMLAGIGVAEERYTPGDFVVVYSYILQLYLPLNFLGSVYREIRQAVTDMDRMFSLLDEKQEVFDLPGAPAFIPAGGAIEFRNVRFGYGRGDVLNGVSFTVAAGNKVAIVGPSGSGKSTIARLLFRFYDPQNGTILIDDQDIRLCRQDSVRAAIGVVPQDSVLFNDTLLHNIRYGHFQASSENISRAAQQAAIDTFINTLPEGYDTIVGERGLKLSGGEKQRVAIARAILKNPVICVFDEATSALDSLTEKSIQQAMSTVSSTRTTLVIAHRLSTVADADEIFVLSAGQIIEHGQHEQLLAQNGLYTAMWQQQRDDSELQHNKDI</sequence>
<comment type="subcellular location">
    <subcellularLocation>
        <location evidence="1">Cell membrane</location>
        <topology evidence="1">Multi-pass membrane protein</topology>
    </subcellularLocation>
</comment>
<dbReference type="PROSITE" id="PS50893">
    <property type="entry name" value="ABC_TRANSPORTER_2"/>
    <property type="match status" value="1"/>
</dbReference>
<dbReference type="PANTHER" id="PTHR24221:SF402">
    <property type="entry name" value="IRON-SULFUR CLUSTERS TRANSPORTER ABCB7, MITOCHONDRIAL"/>
    <property type="match status" value="1"/>
</dbReference>
<keyword evidence="3 8" id="KW-0812">Transmembrane</keyword>
<dbReference type="EMBL" id="JANQAO010000003">
    <property type="protein sequence ID" value="MDM5148091.1"/>
    <property type="molecule type" value="Genomic_DNA"/>
</dbReference>
<keyword evidence="4" id="KW-0547">Nucleotide-binding</keyword>
<evidence type="ECO:0000256" key="2">
    <source>
        <dbReference type="ARBA" id="ARBA00022448"/>
    </source>
</evidence>
<protein>
    <submittedName>
        <fullName evidence="11">ABC transporter ATP-binding protein/permease</fullName>
    </submittedName>
</protein>
<evidence type="ECO:0000313" key="11">
    <source>
        <dbReference type="EMBL" id="MDM5148091.1"/>
    </source>
</evidence>
<evidence type="ECO:0000256" key="8">
    <source>
        <dbReference type="SAM" id="Phobius"/>
    </source>
</evidence>
<evidence type="ECO:0000256" key="3">
    <source>
        <dbReference type="ARBA" id="ARBA00022692"/>
    </source>
</evidence>
<dbReference type="SUPFAM" id="SSF52540">
    <property type="entry name" value="P-loop containing nucleoside triphosphate hydrolases"/>
    <property type="match status" value="1"/>
</dbReference>
<dbReference type="Pfam" id="PF00664">
    <property type="entry name" value="ABC_membrane"/>
    <property type="match status" value="1"/>
</dbReference>
<keyword evidence="6 8" id="KW-1133">Transmembrane helix</keyword>
<dbReference type="GO" id="GO:0005524">
    <property type="term" value="F:ATP binding"/>
    <property type="evidence" value="ECO:0007669"/>
    <property type="project" value="UniProtKB-KW"/>
</dbReference>
<dbReference type="Pfam" id="PF00005">
    <property type="entry name" value="ABC_tran"/>
    <property type="match status" value="1"/>
</dbReference>
<dbReference type="Proteomes" id="UP001168167">
    <property type="component" value="Unassembled WGS sequence"/>
</dbReference>
<proteinExistence type="predicted"/>
<evidence type="ECO:0000256" key="5">
    <source>
        <dbReference type="ARBA" id="ARBA00022840"/>
    </source>
</evidence>
<dbReference type="InterPro" id="IPR039421">
    <property type="entry name" value="Type_1_exporter"/>
</dbReference>
<evidence type="ECO:0000256" key="4">
    <source>
        <dbReference type="ARBA" id="ARBA00022741"/>
    </source>
</evidence>
<dbReference type="SMART" id="SM00382">
    <property type="entry name" value="AAA"/>
    <property type="match status" value="1"/>
</dbReference>
<dbReference type="InterPro" id="IPR003593">
    <property type="entry name" value="AAA+_ATPase"/>
</dbReference>
<dbReference type="PROSITE" id="PS50929">
    <property type="entry name" value="ABC_TM1F"/>
    <property type="match status" value="1"/>
</dbReference>
<reference evidence="11" key="2">
    <citation type="journal article" date="2023" name="Microbiome">
        <title>Synthase-selected sorting approach identifies a beta-lactone synthase in a nudibranch symbiotic bacterium.</title>
        <authorList>
            <person name="Dzunkova M."/>
            <person name="La Clair J.J."/>
            <person name="Tyml T."/>
            <person name="Doud D."/>
            <person name="Schulz F."/>
            <person name="Piquer-Esteban S."/>
            <person name="Porcel Sanchis D."/>
            <person name="Osborn A."/>
            <person name="Robinson D."/>
            <person name="Louie K.B."/>
            <person name="Bowen B.P."/>
            <person name="Bowers R.M."/>
            <person name="Lee J."/>
            <person name="Arnau V."/>
            <person name="Diaz-Villanueva W."/>
            <person name="Stepanauskas R."/>
            <person name="Gosliner T."/>
            <person name="Date S.V."/>
            <person name="Northen T.R."/>
            <person name="Cheng J.F."/>
            <person name="Burkart M.D."/>
            <person name="Woyke T."/>
        </authorList>
    </citation>
    <scope>NUCLEOTIDE SEQUENCE</scope>
    <source>
        <strain evidence="11">Df01</strain>
    </source>
</reference>
<evidence type="ECO:0000313" key="12">
    <source>
        <dbReference type="Proteomes" id="UP001168167"/>
    </source>
</evidence>
<evidence type="ECO:0000256" key="6">
    <source>
        <dbReference type="ARBA" id="ARBA00022989"/>
    </source>
</evidence>
<dbReference type="PANTHER" id="PTHR24221">
    <property type="entry name" value="ATP-BINDING CASSETTE SUB-FAMILY B"/>
    <property type="match status" value="1"/>
</dbReference>
<dbReference type="InterPro" id="IPR027417">
    <property type="entry name" value="P-loop_NTPase"/>
</dbReference>
<dbReference type="SUPFAM" id="SSF90123">
    <property type="entry name" value="ABC transporter transmembrane region"/>
    <property type="match status" value="1"/>
</dbReference>
<dbReference type="Gene3D" id="3.40.50.300">
    <property type="entry name" value="P-loop containing nucleotide triphosphate hydrolases"/>
    <property type="match status" value="1"/>
</dbReference>
<feature type="transmembrane region" description="Helical" evidence="8">
    <location>
        <begin position="178"/>
        <end position="197"/>
    </location>
</feature>
<feature type="transmembrane region" description="Helical" evidence="8">
    <location>
        <begin position="264"/>
        <end position="286"/>
    </location>
</feature>
<evidence type="ECO:0000256" key="1">
    <source>
        <dbReference type="ARBA" id="ARBA00004651"/>
    </source>
</evidence>
<feature type="transmembrane region" description="Helical" evidence="8">
    <location>
        <begin position="298"/>
        <end position="316"/>
    </location>
</feature>
<feature type="transmembrane region" description="Helical" evidence="8">
    <location>
        <begin position="147"/>
        <end position="172"/>
    </location>
</feature>
<reference evidence="11" key="1">
    <citation type="submission" date="2022-08" db="EMBL/GenBank/DDBJ databases">
        <authorList>
            <person name="Dzunkova M."/>
            <person name="La Clair J."/>
            <person name="Tyml T."/>
            <person name="Doud D."/>
            <person name="Schulz F."/>
            <person name="Piquer S."/>
            <person name="Porcel Sanchis D."/>
            <person name="Osborn A."/>
            <person name="Robinson D."/>
            <person name="Louie K.B."/>
            <person name="Bowen B.P."/>
            <person name="Bowers R."/>
            <person name="Lee J."/>
            <person name="Arnau Llombart V."/>
            <person name="Diaz Villanueva W."/>
            <person name="Gosliner T."/>
            <person name="Northen T."/>
            <person name="Cheng J.-F."/>
            <person name="Burkart M.D."/>
            <person name="Woyke T."/>
        </authorList>
    </citation>
    <scope>NUCLEOTIDE SEQUENCE</scope>
    <source>
        <strain evidence="11">Df01</strain>
    </source>
</reference>
<accession>A0ABT7QN20</accession>
<feature type="domain" description="ABC transporter" evidence="9">
    <location>
        <begin position="355"/>
        <end position="588"/>
    </location>
</feature>
<keyword evidence="7 8" id="KW-0472">Membrane</keyword>
<evidence type="ECO:0000259" key="9">
    <source>
        <dbReference type="PROSITE" id="PS50893"/>
    </source>
</evidence>
<keyword evidence="2" id="KW-0813">Transport</keyword>
<dbReference type="InterPro" id="IPR011527">
    <property type="entry name" value="ABC1_TM_dom"/>
</dbReference>
<dbReference type="PROSITE" id="PS00211">
    <property type="entry name" value="ABC_TRANSPORTER_1"/>
    <property type="match status" value="1"/>
</dbReference>
<organism evidence="11 12">
    <name type="scientific">Candidatus Doriopsillibacter californiensis</name>
    <dbReference type="NCBI Taxonomy" id="2970740"/>
    <lineage>
        <taxon>Bacteria</taxon>
        <taxon>Pseudomonadati</taxon>
        <taxon>Pseudomonadota</taxon>
        <taxon>Gammaproteobacteria</taxon>
        <taxon>Candidatus Tethybacterales</taxon>
        <taxon>Candidatus Persebacteraceae</taxon>
        <taxon>Candidatus Doriopsillibacter</taxon>
    </lineage>
</organism>
<name>A0ABT7QN20_9GAMM</name>
<feature type="domain" description="ABC transmembrane type-1" evidence="10">
    <location>
        <begin position="37"/>
        <end position="321"/>
    </location>
</feature>